<organism evidence="9 10">
    <name type="scientific">Thecamonas trahens ATCC 50062</name>
    <dbReference type="NCBI Taxonomy" id="461836"/>
    <lineage>
        <taxon>Eukaryota</taxon>
        <taxon>Apusozoa</taxon>
        <taxon>Apusomonadida</taxon>
        <taxon>Apusomonadidae</taxon>
        <taxon>Thecamonas</taxon>
    </lineage>
</organism>
<evidence type="ECO:0000256" key="4">
    <source>
        <dbReference type="ARBA" id="ARBA00022692"/>
    </source>
</evidence>
<keyword evidence="4 8" id="KW-0812">Transmembrane</keyword>
<evidence type="ECO:0000256" key="3">
    <source>
        <dbReference type="ARBA" id="ARBA00022448"/>
    </source>
</evidence>
<comment type="subcellular location">
    <subcellularLocation>
        <location evidence="1">Endoplasmic reticulum membrane</location>
        <topology evidence="1">Multi-pass membrane protein</topology>
    </subcellularLocation>
</comment>
<dbReference type="STRING" id="461836.A0A0L0DJC8"/>
<feature type="transmembrane region" description="Helical" evidence="8">
    <location>
        <begin position="223"/>
        <end position="249"/>
    </location>
</feature>
<feature type="transmembrane region" description="Helical" evidence="8">
    <location>
        <begin position="261"/>
        <end position="289"/>
    </location>
</feature>
<keyword evidence="10" id="KW-1185">Reference proteome</keyword>
<dbReference type="SUPFAM" id="SSF103481">
    <property type="entry name" value="Multidrug resistance efflux transporter EmrE"/>
    <property type="match status" value="2"/>
</dbReference>
<dbReference type="EMBL" id="GL349436">
    <property type="protein sequence ID" value="KNC52171.1"/>
    <property type="molecule type" value="Genomic_DNA"/>
</dbReference>
<dbReference type="GO" id="GO:0005789">
    <property type="term" value="C:endoplasmic reticulum membrane"/>
    <property type="evidence" value="ECO:0007669"/>
    <property type="project" value="UniProtKB-SubCell"/>
</dbReference>
<evidence type="ECO:0000313" key="9">
    <source>
        <dbReference type="EMBL" id="KNC52171.1"/>
    </source>
</evidence>
<dbReference type="PANTHER" id="PTHR10778:SF10">
    <property type="entry name" value="SOLUTE CARRIER FAMILY 35 MEMBER B1"/>
    <property type="match status" value="1"/>
</dbReference>
<dbReference type="InterPro" id="IPR013657">
    <property type="entry name" value="SCL35B1-4/HUT1"/>
</dbReference>
<dbReference type="GO" id="GO:0000139">
    <property type="term" value="C:Golgi membrane"/>
    <property type="evidence" value="ECO:0007669"/>
    <property type="project" value="TreeGrafter"/>
</dbReference>
<gene>
    <name evidence="9" type="ORF">AMSG_00997</name>
</gene>
<dbReference type="AlphaFoldDB" id="A0A0L0DJC8"/>
<keyword evidence="3" id="KW-0813">Transport</keyword>
<dbReference type="GO" id="GO:0005460">
    <property type="term" value="F:UDP-glucose transmembrane transporter activity"/>
    <property type="evidence" value="ECO:0007669"/>
    <property type="project" value="TreeGrafter"/>
</dbReference>
<dbReference type="GeneID" id="25560771"/>
<comment type="similarity">
    <text evidence="2">Belongs to the nucleotide-sugar transporter family. SLC35B subfamily.</text>
</comment>
<protein>
    <submittedName>
        <fullName evidence="9">Drug/Metabolite transporter superfamily</fullName>
    </submittedName>
</protein>
<feature type="transmembrane region" description="Helical" evidence="8">
    <location>
        <begin position="184"/>
        <end position="203"/>
    </location>
</feature>
<dbReference type="GO" id="GO:0005459">
    <property type="term" value="F:UDP-galactose transmembrane transporter activity"/>
    <property type="evidence" value="ECO:0007669"/>
    <property type="project" value="TreeGrafter"/>
</dbReference>
<reference evidence="9 10" key="1">
    <citation type="submission" date="2010-05" db="EMBL/GenBank/DDBJ databases">
        <title>The Genome Sequence of Thecamonas trahens ATCC 50062.</title>
        <authorList>
            <consortium name="The Broad Institute Genome Sequencing Platform"/>
            <person name="Russ C."/>
            <person name="Cuomo C."/>
            <person name="Shea T."/>
            <person name="Young S.K."/>
            <person name="Zeng Q."/>
            <person name="Koehrsen M."/>
            <person name="Haas B."/>
            <person name="Borodovsky M."/>
            <person name="Guigo R."/>
            <person name="Alvarado L."/>
            <person name="Berlin A."/>
            <person name="Bochicchio J."/>
            <person name="Borenstein D."/>
            <person name="Chapman S."/>
            <person name="Chen Z."/>
            <person name="Freedman E."/>
            <person name="Gellesch M."/>
            <person name="Goldberg J."/>
            <person name="Griggs A."/>
            <person name="Gujja S."/>
            <person name="Heilman E."/>
            <person name="Heiman D."/>
            <person name="Hepburn T."/>
            <person name="Howarth C."/>
            <person name="Jen D."/>
            <person name="Larson L."/>
            <person name="Mehta T."/>
            <person name="Park D."/>
            <person name="Pearson M."/>
            <person name="Roberts A."/>
            <person name="Saif S."/>
            <person name="Shenoy N."/>
            <person name="Sisk P."/>
            <person name="Stolte C."/>
            <person name="Sykes S."/>
            <person name="Thomson T."/>
            <person name="Walk T."/>
            <person name="White J."/>
            <person name="Yandava C."/>
            <person name="Burger G."/>
            <person name="Gray M.W."/>
            <person name="Holland P.W.H."/>
            <person name="King N."/>
            <person name="Lang F.B.F."/>
            <person name="Roger A.J."/>
            <person name="Ruiz-Trillo I."/>
            <person name="Lander E."/>
            <person name="Nusbaum C."/>
        </authorList>
    </citation>
    <scope>NUCLEOTIDE SEQUENCE [LARGE SCALE GENOMIC DNA]</scope>
    <source>
        <strain evidence="9 10">ATCC 50062</strain>
    </source>
</reference>
<dbReference type="PANTHER" id="PTHR10778">
    <property type="entry name" value="SOLUTE CARRIER FAMILY 35 MEMBER B"/>
    <property type="match status" value="1"/>
</dbReference>
<dbReference type="InterPro" id="IPR037185">
    <property type="entry name" value="EmrE-like"/>
</dbReference>
<evidence type="ECO:0000256" key="1">
    <source>
        <dbReference type="ARBA" id="ARBA00004477"/>
    </source>
</evidence>
<evidence type="ECO:0000256" key="2">
    <source>
        <dbReference type="ARBA" id="ARBA00010694"/>
    </source>
</evidence>
<dbReference type="OMA" id="CGAIGQV"/>
<evidence type="ECO:0000256" key="5">
    <source>
        <dbReference type="ARBA" id="ARBA00022824"/>
    </source>
</evidence>
<evidence type="ECO:0000256" key="8">
    <source>
        <dbReference type="SAM" id="Phobius"/>
    </source>
</evidence>
<dbReference type="Pfam" id="PF08449">
    <property type="entry name" value="UAA"/>
    <property type="match status" value="1"/>
</dbReference>
<dbReference type="Proteomes" id="UP000054408">
    <property type="component" value="Unassembled WGS sequence"/>
</dbReference>
<feature type="transmembrane region" description="Helical" evidence="8">
    <location>
        <begin position="74"/>
        <end position="95"/>
    </location>
</feature>
<keyword evidence="5" id="KW-0256">Endoplasmic reticulum</keyword>
<evidence type="ECO:0000313" key="10">
    <source>
        <dbReference type="Proteomes" id="UP000054408"/>
    </source>
</evidence>
<evidence type="ECO:0000256" key="7">
    <source>
        <dbReference type="ARBA" id="ARBA00023136"/>
    </source>
</evidence>
<dbReference type="RefSeq" id="XP_013762174.1">
    <property type="nucleotide sequence ID" value="XM_013906720.1"/>
</dbReference>
<feature type="transmembrane region" description="Helical" evidence="8">
    <location>
        <begin position="37"/>
        <end position="62"/>
    </location>
</feature>
<evidence type="ECO:0000256" key="6">
    <source>
        <dbReference type="ARBA" id="ARBA00022989"/>
    </source>
</evidence>
<proteinExistence type="inferred from homology"/>
<name>A0A0L0DJC8_THETB</name>
<keyword evidence="6 8" id="KW-1133">Transmembrane helix</keyword>
<dbReference type="OrthoDB" id="1601at2759"/>
<accession>A0A0L0DJC8</accession>
<keyword evidence="7 8" id="KW-0472">Membrane</keyword>
<sequence>MVKVVQLAVAIYVAYLVYGVAQERIYKTPRGDDGARFSYTLFVVLVQCIFNACVAAVMMWWTDTPANTTPLYKYAAIGFTYIGAMFCSINSLVYVDMVTQVVAKCCKPIPVLLLGLVLFGKRYTAERLVCVVMLCTQSKMEAKGKIVSTWTGWLLLGMSLFLDGLTGNIQERVRAAHKCTTFQLMFYTNVMALVYICMGLAVTQDADDAVAFIIEHPDTVIDLLIFSTASALGQIAIFLALTSLGALLLTIITTTRKFFTILLSLVWFGHSLAFGQWIGIAVVFSALAIDIAASKFDFRITEVLGLTKRRIKAE</sequence>
<dbReference type="eggNOG" id="KOG1580">
    <property type="taxonomic scope" value="Eukaryota"/>
</dbReference>